<dbReference type="AlphaFoldDB" id="A0A1G8NWP9"/>
<protein>
    <submittedName>
        <fullName evidence="1">Hippurate hydrolase</fullName>
    </submittedName>
</protein>
<gene>
    <name evidence="1" type="ORF">SAMN05216466_1382</name>
</gene>
<evidence type="ECO:0000313" key="1">
    <source>
        <dbReference type="EMBL" id="SDI84406.1"/>
    </source>
</evidence>
<dbReference type="Gene3D" id="3.40.630.10">
    <property type="entry name" value="Zn peptidases"/>
    <property type="match status" value="1"/>
</dbReference>
<dbReference type="Proteomes" id="UP000199706">
    <property type="component" value="Unassembled WGS sequence"/>
</dbReference>
<dbReference type="SUPFAM" id="SSF53187">
    <property type="entry name" value="Zn-dependent exopeptidases"/>
    <property type="match status" value="1"/>
</dbReference>
<keyword evidence="1" id="KW-0378">Hydrolase</keyword>
<evidence type="ECO:0000313" key="2">
    <source>
        <dbReference type="Proteomes" id="UP000199706"/>
    </source>
</evidence>
<accession>A0A1G8NWP9</accession>
<name>A0A1G8NWP9_9BURK</name>
<reference evidence="1 2" key="1">
    <citation type="submission" date="2016-10" db="EMBL/GenBank/DDBJ databases">
        <authorList>
            <person name="de Groot N.N."/>
        </authorList>
    </citation>
    <scope>NUCLEOTIDE SEQUENCE [LARGE SCALE GENOMIC DNA]</scope>
    <source>
        <strain evidence="1 2">LMG 2247</strain>
    </source>
</reference>
<dbReference type="EMBL" id="FNCJ01000038">
    <property type="protein sequence ID" value="SDI84406.1"/>
    <property type="molecule type" value="Genomic_DNA"/>
</dbReference>
<dbReference type="InterPro" id="IPR017439">
    <property type="entry name" value="Amidohydrolase"/>
</dbReference>
<sequence>MVPKLETTVITETSLTEHHVHWTRLRRDLHAHPELRFEEHGTADVVARELEKLGYTVSRGLGGTGVVASLPGANPDRGIVLRAS</sequence>
<organism evidence="1 2">
    <name type="scientific">Paraburkholderia phenazinium</name>
    <dbReference type="NCBI Taxonomy" id="60549"/>
    <lineage>
        <taxon>Bacteria</taxon>
        <taxon>Pseudomonadati</taxon>
        <taxon>Pseudomonadota</taxon>
        <taxon>Betaproteobacteria</taxon>
        <taxon>Burkholderiales</taxon>
        <taxon>Burkholderiaceae</taxon>
        <taxon>Paraburkholderia</taxon>
    </lineage>
</organism>
<dbReference type="PANTHER" id="PTHR11014:SF63">
    <property type="entry name" value="METALLOPEPTIDASE, PUTATIVE (AFU_ORTHOLOGUE AFUA_6G09600)-RELATED"/>
    <property type="match status" value="1"/>
</dbReference>
<dbReference type="PANTHER" id="PTHR11014">
    <property type="entry name" value="PEPTIDASE M20 FAMILY MEMBER"/>
    <property type="match status" value="1"/>
</dbReference>
<dbReference type="GO" id="GO:0016787">
    <property type="term" value="F:hydrolase activity"/>
    <property type="evidence" value="ECO:0007669"/>
    <property type="project" value="UniProtKB-KW"/>
</dbReference>
<proteinExistence type="predicted"/>